<reference evidence="2" key="2">
    <citation type="journal article" date="2018" name="Mol. Plant Microbe Interact.">
        <title>Genome sequence resources for the wheat stripe rust pathogen (Puccinia striiformis f. sp. tritici) and the barley stripe rust pathogen (Puccinia striiformis f. sp. hordei).</title>
        <authorList>
            <person name="Xia C."/>
            <person name="Wang M."/>
            <person name="Yin C."/>
            <person name="Cornejo O.E."/>
            <person name="Hulbert S.H."/>
            <person name="Chen X."/>
        </authorList>
    </citation>
    <scope>NUCLEOTIDE SEQUENCE [LARGE SCALE GENOMIC DNA]</scope>
    <source>
        <strain evidence="2">93-210</strain>
    </source>
</reference>
<protein>
    <submittedName>
        <fullName evidence="1">Uncharacterized protein</fullName>
    </submittedName>
</protein>
<comment type="caution">
    <text evidence="1">The sequence shown here is derived from an EMBL/GenBank/DDBJ whole genome shotgun (WGS) entry which is preliminary data.</text>
</comment>
<evidence type="ECO:0000313" key="2">
    <source>
        <dbReference type="Proteomes" id="UP001060170"/>
    </source>
</evidence>
<evidence type="ECO:0000313" key="1">
    <source>
        <dbReference type="EMBL" id="KAI7954457.1"/>
    </source>
</evidence>
<organism evidence="1 2">
    <name type="scientific">Puccinia striiformis f. sp. tritici</name>
    <dbReference type="NCBI Taxonomy" id="168172"/>
    <lineage>
        <taxon>Eukaryota</taxon>
        <taxon>Fungi</taxon>
        <taxon>Dikarya</taxon>
        <taxon>Basidiomycota</taxon>
        <taxon>Pucciniomycotina</taxon>
        <taxon>Pucciniomycetes</taxon>
        <taxon>Pucciniales</taxon>
        <taxon>Pucciniaceae</taxon>
        <taxon>Puccinia</taxon>
    </lineage>
</organism>
<proteinExistence type="predicted"/>
<reference evidence="1 2" key="3">
    <citation type="journal article" date="2022" name="Microbiol. Spectr.">
        <title>Folding features and dynamics of 3D genome architecture in plant fungal pathogens.</title>
        <authorList>
            <person name="Xia C."/>
        </authorList>
    </citation>
    <scope>NUCLEOTIDE SEQUENCE [LARGE SCALE GENOMIC DNA]</scope>
    <source>
        <strain evidence="1 2">93-210</strain>
    </source>
</reference>
<keyword evidence="2" id="KW-1185">Reference proteome</keyword>
<name>A0ACC0EKS5_9BASI</name>
<reference evidence="2" key="1">
    <citation type="journal article" date="2018" name="BMC Genomics">
        <title>Genomic insights into host adaptation between the wheat stripe rust pathogen (Puccinia striiformis f. sp. tritici) and the barley stripe rust pathogen (Puccinia striiformis f. sp. hordei).</title>
        <authorList>
            <person name="Xia C."/>
            <person name="Wang M."/>
            <person name="Yin C."/>
            <person name="Cornejo O.E."/>
            <person name="Hulbert S.H."/>
            <person name="Chen X."/>
        </authorList>
    </citation>
    <scope>NUCLEOTIDE SEQUENCE [LARGE SCALE GENOMIC DNA]</scope>
    <source>
        <strain evidence="2">93-210</strain>
    </source>
</reference>
<dbReference type="Proteomes" id="UP001060170">
    <property type="component" value="Chromosome 5"/>
</dbReference>
<sequence length="160" mass="18309">MRTTLVSLARSAWKGPYFTAFPNLAEALQTNTAIRTSARACTILPNFVGLKLLVHNGKEYIPVNITAQMVGHKLGEFSPTRKRFSYKFKVFVRPCLPSHLSDSSYNRQSMITTMLIDLSFALAFQGFQESVDIQMEVFYLSSKQVSVLRKKRFLFHFLFL</sequence>
<accession>A0ACC0EKS5</accession>
<gene>
    <name evidence="1" type="ORF">MJO28_004857</name>
</gene>
<dbReference type="EMBL" id="CM045869">
    <property type="protein sequence ID" value="KAI7954457.1"/>
    <property type="molecule type" value="Genomic_DNA"/>
</dbReference>